<dbReference type="GO" id="GO:0098505">
    <property type="term" value="F:G-rich strand telomeric DNA binding"/>
    <property type="evidence" value="ECO:0007669"/>
    <property type="project" value="TreeGrafter"/>
</dbReference>
<reference evidence="4 5" key="1">
    <citation type="submission" date="2017-12" db="EMBL/GenBank/DDBJ databases">
        <title>Integrating genomic resources of turbot (Scophthalmus maximus) in depth evaluation of genetic and physical mapping variation across individuals.</title>
        <authorList>
            <person name="Martinez P."/>
        </authorList>
    </citation>
    <scope>NUCLEOTIDE SEQUENCE [LARGE SCALE GENOMIC DNA]</scope>
</reference>
<dbReference type="InterPro" id="IPR036507">
    <property type="entry name" value="Telomere_rpt-bd_fac_dimer_sf"/>
</dbReference>
<dbReference type="GO" id="GO:0003691">
    <property type="term" value="F:double-stranded telomeric DNA binding"/>
    <property type="evidence" value="ECO:0007669"/>
    <property type="project" value="TreeGrafter"/>
</dbReference>
<feature type="compositionally biased region" description="Low complexity" evidence="1">
    <location>
        <begin position="460"/>
        <end position="471"/>
    </location>
</feature>
<dbReference type="GO" id="GO:0032208">
    <property type="term" value="P:negative regulation of telomere maintenance via recombination"/>
    <property type="evidence" value="ECO:0007669"/>
    <property type="project" value="TreeGrafter"/>
</dbReference>
<feature type="region of interest" description="Disordered" evidence="1">
    <location>
        <begin position="218"/>
        <end position="238"/>
    </location>
</feature>
<evidence type="ECO:0000313" key="4">
    <source>
        <dbReference type="EMBL" id="AWP01799.1"/>
    </source>
</evidence>
<organism evidence="4 5">
    <name type="scientific">Scophthalmus maximus</name>
    <name type="common">Turbot</name>
    <name type="synonym">Psetta maxima</name>
    <dbReference type="NCBI Taxonomy" id="52904"/>
    <lineage>
        <taxon>Eukaryota</taxon>
        <taxon>Metazoa</taxon>
        <taxon>Chordata</taxon>
        <taxon>Craniata</taxon>
        <taxon>Vertebrata</taxon>
        <taxon>Euteleostomi</taxon>
        <taxon>Actinopterygii</taxon>
        <taxon>Neopterygii</taxon>
        <taxon>Teleostei</taxon>
        <taxon>Neoteleostei</taxon>
        <taxon>Acanthomorphata</taxon>
        <taxon>Carangaria</taxon>
        <taxon>Pleuronectiformes</taxon>
        <taxon>Pleuronectoidei</taxon>
        <taxon>Scophthalmidae</taxon>
        <taxon>Scophthalmus</taxon>
    </lineage>
</organism>
<dbReference type="CDD" id="cd11660">
    <property type="entry name" value="SANT_TRF"/>
    <property type="match status" value="1"/>
</dbReference>
<feature type="compositionally biased region" description="Polar residues" evidence="1">
    <location>
        <begin position="423"/>
        <end position="435"/>
    </location>
</feature>
<dbReference type="PROSITE" id="PS51294">
    <property type="entry name" value="HTH_MYB"/>
    <property type="match status" value="1"/>
</dbReference>
<dbReference type="GO" id="GO:1905839">
    <property type="term" value="P:negative regulation of telomeric D-loop disassembly"/>
    <property type="evidence" value="ECO:0007669"/>
    <property type="project" value="TreeGrafter"/>
</dbReference>
<dbReference type="Pfam" id="PF00249">
    <property type="entry name" value="Myb_DNA-binding"/>
    <property type="match status" value="1"/>
</dbReference>
<dbReference type="InterPro" id="IPR030657">
    <property type="entry name" value="TERF2"/>
</dbReference>
<sequence>MAAKATGDRPRAEVQTESIVNRWVVDYYVSLALRAFQGGQYADFCSVKNVVDGVSARPLDCIDEIHLKIQVLQFLTWINEGEELDMSSASDQSITPLELALDLLQPMSQNSSIPHQEFENVCTSVKEMIMVIFIKNNRFDKAKEMLTKHFSRPMVGKRVIFMGLINKRSKRHDVIEQMDFGQFKTEMLAFCQRLCPFPVPFLHKAAKLLIDERLTQRDDNAAGPDEQDEPGPSCSEHINTVLPVSCKHKIIQRTRLEAAYKTLAAKSDMRTFSQLEEELEREEEARQDDLTLRLSPTPNEGTNQGSEEDGLFQRGSCSPMEASPADLPPQTDAAPQTPAGSLSKSSSVLGNRRAYTVAQLVLEPDSQVSSQCTAASPELETEVITEESSQSPVTVSERKASQSPITDYEIIKPSRKHRRRTNHCCSRASTSSAVLTESEDEPPASEANEEVCVEKTHNQSNRSLRSNSSKSHGGDTLSEGEEDPQESSASFRTPVQKTPQQARVSLINDPDNADDFNIDDSSLDDSPSVSFRPVPQTSSTPDKDSAHNKDSLHSKWKQLYKSAKESKERWSDEESDCLSRKNNGSNESTTSNSTNRKRKWTERETQMLKEGVRKFGEGNWSKIKAYYTFNGRTNVNLKDRWRTLKKLKQD</sequence>
<feature type="compositionally biased region" description="Acidic residues" evidence="1">
    <location>
        <begin position="511"/>
        <end position="523"/>
    </location>
</feature>
<dbReference type="OMA" id="EKETWME"/>
<feature type="domain" description="HTH myb-type" evidence="3">
    <location>
        <begin position="592"/>
        <end position="649"/>
    </location>
</feature>
<dbReference type="GO" id="GO:0032210">
    <property type="term" value="P:regulation of telomere maintenance via telomerase"/>
    <property type="evidence" value="ECO:0007669"/>
    <property type="project" value="TreeGrafter"/>
</dbReference>
<feature type="domain" description="Myb-like" evidence="2">
    <location>
        <begin position="592"/>
        <end position="645"/>
    </location>
</feature>
<dbReference type="EMBL" id="CP026247">
    <property type="protein sequence ID" value="AWP01799.1"/>
    <property type="molecule type" value="Genomic_DNA"/>
</dbReference>
<feature type="compositionally biased region" description="Basic and acidic residues" evidence="1">
    <location>
        <begin position="541"/>
        <end position="553"/>
    </location>
</feature>
<feature type="region of interest" description="Disordered" evidence="1">
    <location>
        <begin position="365"/>
        <end position="604"/>
    </location>
</feature>
<evidence type="ECO:0000313" key="5">
    <source>
        <dbReference type="Proteomes" id="UP000246464"/>
    </source>
</evidence>
<dbReference type="GO" id="GO:0070187">
    <property type="term" value="C:shelterin complex"/>
    <property type="evidence" value="ECO:0007669"/>
    <property type="project" value="TreeGrafter"/>
</dbReference>
<dbReference type="Gene3D" id="1.25.40.210">
    <property type="entry name" value="Telomere repeat-binding factor, dimerisation domain"/>
    <property type="match status" value="1"/>
</dbReference>
<evidence type="ECO:0000259" key="3">
    <source>
        <dbReference type="PROSITE" id="PS51294"/>
    </source>
</evidence>
<dbReference type="PANTHER" id="PTHR46833:SF1">
    <property type="entry name" value="TELOMERIC REPEAT-BINDING FACTOR 2"/>
    <property type="match status" value="1"/>
</dbReference>
<feature type="region of interest" description="Disordered" evidence="1">
    <location>
        <begin position="275"/>
        <end position="348"/>
    </location>
</feature>
<dbReference type="GO" id="GO:0003720">
    <property type="term" value="F:telomerase activity"/>
    <property type="evidence" value="ECO:0007669"/>
    <property type="project" value="TreeGrafter"/>
</dbReference>
<dbReference type="AlphaFoldDB" id="A0A2U9BDD6"/>
<dbReference type="SMART" id="SM00717">
    <property type="entry name" value="SANT"/>
    <property type="match status" value="1"/>
</dbReference>
<gene>
    <name evidence="4" type="ORF">SMAX5B_013162</name>
</gene>
<feature type="compositionally biased region" description="Low complexity" evidence="1">
    <location>
        <begin position="582"/>
        <end position="594"/>
    </location>
</feature>
<evidence type="ECO:0000256" key="1">
    <source>
        <dbReference type="SAM" id="MobiDB-lite"/>
    </source>
</evidence>
<dbReference type="GO" id="GO:0061820">
    <property type="term" value="P:telomeric D-loop disassembly"/>
    <property type="evidence" value="ECO:0007669"/>
    <property type="project" value="TreeGrafter"/>
</dbReference>
<name>A0A2U9BDD6_SCOMX</name>
<keyword evidence="5" id="KW-1185">Reference proteome</keyword>
<dbReference type="InterPro" id="IPR017930">
    <property type="entry name" value="Myb_dom"/>
</dbReference>
<dbReference type="PANTHER" id="PTHR46833">
    <property type="entry name" value="TELOMERIC REPEAT-BINDING FACTOR 2 TERF2"/>
    <property type="match status" value="1"/>
</dbReference>
<accession>A0A2U9BDD6</accession>
<feature type="compositionally biased region" description="Basic residues" evidence="1">
    <location>
        <begin position="413"/>
        <end position="422"/>
    </location>
</feature>
<feature type="compositionally biased region" description="Low complexity" evidence="1">
    <location>
        <begin position="328"/>
        <end position="339"/>
    </location>
</feature>
<protein>
    <submittedName>
        <fullName evidence="4">Putative telomeric repeat-binding factor 2-like</fullName>
    </submittedName>
</protein>
<feature type="compositionally biased region" description="Basic and acidic residues" evidence="1">
    <location>
        <begin position="562"/>
        <end position="572"/>
    </location>
</feature>
<dbReference type="SUPFAM" id="SSF63600">
    <property type="entry name" value="Telomeric repeat binding factor (TRF) dimerisation domain"/>
    <property type="match status" value="1"/>
</dbReference>
<evidence type="ECO:0000259" key="2">
    <source>
        <dbReference type="PROSITE" id="PS50090"/>
    </source>
</evidence>
<feature type="compositionally biased region" description="Polar residues" evidence="1">
    <location>
        <begin position="486"/>
        <end position="503"/>
    </location>
</feature>
<proteinExistence type="predicted"/>
<dbReference type="SUPFAM" id="SSF46689">
    <property type="entry name" value="Homeodomain-like"/>
    <property type="match status" value="1"/>
</dbReference>
<dbReference type="Proteomes" id="UP000246464">
    <property type="component" value="Chromosome 5"/>
</dbReference>
<feature type="compositionally biased region" description="Acidic residues" evidence="1">
    <location>
        <begin position="437"/>
        <end position="451"/>
    </location>
</feature>
<dbReference type="GO" id="GO:0031848">
    <property type="term" value="P:protection from non-homologous end joining at telomere"/>
    <property type="evidence" value="ECO:0007669"/>
    <property type="project" value="InterPro"/>
</dbReference>
<dbReference type="InterPro" id="IPR001005">
    <property type="entry name" value="SANT/Myb"/>
</dbReference>
<feature type="compositionally biased region" description="Polar residues" evidence="1">
    <location>
        <begin position="294"/>
        <end position="305"/>
    </location>
</feature>
<dbReference type="STRING" id="52904.ENSSMAP00000010164"/>
<dbReference type="GO" id="GO:0031627">
    <property type="term" value="P:telomeric loop formation"/>
    <property type="evidence" value="ECO:0007669"/>
    <property type="project" value="TreeGrafter"/>
</dbReference>
<dbReference type="Gene3D" id="1.10.10.60">
    <property type="entry name" value="Homeodomain-like"/>
    <property type="match status" value="1"/>
</dbReference>
<dbReference type="InterPro" id="IPR009057">
    <property type="entry name" value="Homeodomain-like_sf"/>
</dbReference>
<dbReference type="PROSITE" id="PS50090">
    <property type="entry name" value="MYB_LIKE"/>
    <property type="match status" value="1"/>
</dbReference>
<dbReference type="GO" id="GO:0070198">
    <property type="term" value="P:protein localization to chromosome, telomeric region"/>
    <property type="evidence" value="ECO:0007669"/>
    <property type="project" value="TreeGrafter"/>
</dbReference>